<dbReference type="InterPro" id="IPR031656">
    <property type="entry name" value="DAO_C"/>
</dbReference>
<dbReference type="AlphaFoldDB" id="A0A848EBA8"/>
<evidence type="ECO:0000256" key="3">
    <source>
        <dbReference type="ARBA" id="ARBA00022630"/>
    </source>
</evidence>
<organism evidence="8 9">
    <name type="scientific">Neoroseomonas marina</name>
    <dbReference type="NCBI Taxonomy" id="1232220"/>
    <lineage>
        <taxon>Bacteria</taxon>
        <taxon>Pseudomonadati</taxon>
        <taxon>Pseudomonadota</taxon>
        <taxon>Alphaproteobacteria</taxon>
        <taxon>Acetobacterales</taxon>
        <taxon>Acetobacteraceae</taxon>
        <taxon>Neoroseomonas</taxon>
    </lineage>
</organism>
<keyword evidence="4" id="KW-0274">FAD</keyword>
<proteinExistence type="inferred from homology"/>
<dbReference type="Pfam" id="PF01266">
    <property type="entry name" value="DAO"/>
    <property type="match status" value="1"/>
</dbReference>
<dbReference type="RefSeq" id="WP_170053092.1">
    <property type="nucleotide sequence ID" value="NZ_JABBKX010000002.1"/>
</dbReference>
<evidence type="ECO:0000259" key="7">
    <source>
        <dbReference type="Pfam" id="PF16901"/>
    </source>
</evidence>
<dbReference type="Pfam" id="PF16901">
    <property type="entry name" value="DAO_C"/>
    <property type="match status" value="1"/>
</dbReference>
<evidence type="ECO:0000256" key="5">
    <source>
        <dbReference type="ARBA" id="ARBA00023002"/>
    </source>
</evidence>
<dbReference type="PANTHER" id="PTHR11985:SF15">
    <property type="entry name" value="GLYCEROL-3-PHOSPHATE DEHYDROGENASE, MITOCHONDRIAL"/>
    <property type="match status" value="1"/>
</dbReference>
<reference evidence="8 9" key="1">
    <citation type="submission" date="2020-03" db="EMBL/GenBank/DDBJ databases">
        <authorList>
            <person name="Sun Q."/>
        </authorList>
    </citation>
    <scope>NUCLEOTIDE SEQUENCE [LARGE SCALE GENOMIC DNA]</scope>
    <source>
        <strain evidence="8 9">JC162</strain>
    </source>
</reference>
<protein>
    <submittedName>
        <fullName evidence="8">Glycerol-3-phosphate dehydrogenase/oxidase</fullName>
    </submittedName>
</protein>
<keyword evidence="5" id="KW-0560">Oxidoreductase</keyword>
<evidence type="ECO:0000256" key="1">
    <source>
        <dbReference type="ARBA" id="ARBA00001974"/>
    </source>
</evidence>
<evidence type="ECO:0000259" key="6">
    <source>
        <dbReference type="Pfam" id="PF01266"/>
    </source>
</evidence>
<keyword evidence="9" id="KW-1185">Reference proteome</keyword>
<evidence type="ECO:0000256" key="2">
    <source>
        <dbReference type="ARBA" id="ARBA00007330"/>
    </source>
</evidence>
<dbReference type="EMBL" id="JABBKX010000002">
    <property type="protein sequence ID" value="NMJ40827.1"/>
    <property type="molecule type" value="Genomic_DNA"/>
</dbReference>
<sequence>MRDLSRQAVIERLRRDPAPEVLVVGAGINGAAVFRELALNGVRAVLVDRGDIAEGASSALSRMVHGGLRYLETAELALVREGATERNRLLRNAPHLVGPLRTMVPLYDLWGGTFAAIAKLFRRPTTSGRRGAMLIRIGLMLYDWLGSRERTMPHHRMLSRDAALTAMPGLTRSIASAAEYWDGWVSHPERINLELVLDALAAAPQADALTYAAAEGLGPEGVRIRDTLTGETLTLAPRIVVNAAGAWIDRVNAPLGINTRMIGGTKGSHLVIDHDGLRAALGDAMLYFEAPDGRTCIVFPFLGNVLLGTTDIRVEDADGVRCEESEIDYLFAVLKEVLPDVAIGREHIRYRYSGVRPLPYVDAATPSLIPRTHSLVPSEPTPERPFPVLSMVSGKWTTFRAFGEQAADEVLHRLGKPRSVGTQSRPIGGGAGFPADRAGWIRDLARETGLPDTRIADLLARYGTRARDAARAIAAGPDAPLEGLPRHSSGEIAWIAREEMVAHLADVVLRRTLVALRGEASEEAVRAIAAVLADTLGWSAARTAEDVDATLALLRDRHGAGYPLKATRPVSATS</sequence>
<dbReference type="Proteomes" id="UP000548582">
    <property type="component" value="Unassembled WGS sequence"/>
</dbReference>
<keyword evidence="3" id="KW-0285">Flavoprotein</keyword>
<dbReference type="GO" id="GO:0046168">
    <property type="term" value="P:glycerol-3-phosphate catabolic process"/>
    <property type="evidence" value="ECO:0007669"/>
    <property type="project" value="TreeGrafter"/>
</dbReference>
<dbReference type="Gene3D" id="1.10.8.870">
    <property type="entry name" value="Alpha-glycerophosphate oxidase, cap domain"/>
    <property type="match status" value="1"/>
</dbReference>
<dbReference type="SUPFAM" id="SSF51905">
    <property type="entry name" value="FAD/NAD(P)-binding domain"/>
    <property type="match status" value="1"/>
</dbReference>
<dbReference type="Gene3D" id="3.50.50.60">
    <property type="entry name" value="FAD/NAD(P)-binding domain"/>
    <property type="match status" value="1"/>
</dbReference>
<feature type="domain" description="FAD dependent oxidoreductase" evidence="6">
    <location>
        <begin position="21"/>
        <end position="363"/>
    </location>
</feature>
<comment type="similarity">
    <text evidence="2">Belongs to the FAD-dependent glycerol-3-phosphate dehydrogenase family.</text>
</comment>
<evidence type="ECO:0000313" key="8">
    <source>
        <dbReference type="EMBL" id="NMJ40827.1"/>
    </source>
</evidence>
<comment type="cofactor">
    <cofactor evidence="1">
        <name>FAD</name>
        <dbReference type="ChEBI" id="CHEBI:57692"/>
    </cofactor>
</comment>
<dbReference type="GO" id="GO:0004368">
    <property type="term" value="F:glycerol-3-phosphate dehydrogenase (quinone) activity"/>
    <property type="evidence" value="ECO:0007669"/>
    <property type="project" value="InterPro"/>
</dbReference>
<evidence type="ECO:0000256" key="4">
    <source>
        <dbReference type="ARBA" id="ARBA00022827"/>
    </source>
</evidence>
<dbReference type="PRINTS" id="PR01001">
    <property type="entry name" value="FADG3PDH"/>
</dbReference>
<dbReference type="Gene3D" id="3.30.9.10">
    <property type="entry name" value="D-Amino Acid Oxidase, subunit A, domain 2"/>
    <property type="match status" value="1"/>
</dbReference>
<gene>
    <name evidence="8" type="ORF">GWK16_06210</name>
</gene>
<accession>A0A848EBA8</accession>
<name>A0A848EBA8_9PROT</name>
<dbReference type="InterPro" id="IPR036188">
    <property type="entry name" value="FAD/NAD-bd_sf"/>
</dbReference>
<comment type="caution">
    <text evidence="8">The sequence shown here is derived from an EMBL/GenBank/DDBJ whole genome shotgun (WGS) entry which is preliminary data.</text>
</comment>
<evidence type="ECO:0000313" key="9">
    <source>
        <dbReference type="Proteomes" id="UP000548582"/>
    </source>
</evidence>
<dbReference type="PANTHER" id="PTHR11985">
    <property type="entry name" value="GLYCEROL-3-PHOSPHATE DEHYDROGENASE"/>
    <property type="match status" value="1"/>
</dbReference>
<feature type="domain" description="Alpha-glycerophosphate oxidase C-terminal" evidence="7">
    <location>
        <begin position="422"/>
        <end position="542"/>
    </location>
</feature>
<dbReference type="InterPro" id="IPR006076">
    <property type="entry name" value="FAD-dep_OxRdtase"/>
</dbReference>
<dbReference type="InterPro" id="IPR038299">
    <property type="entry name" value="DAO_C_sf"/>
</dbReference>
<dbReference type="InterPro" id="IPR000447">
    <property type="entry name" value="G3P_DH_FAD-dep"/>
</dbReference>